<feature type="compositionally biased region" description="Low complexity" evidence="1">
    <location>
        <begin position="196"/>
        <end position="217"/>
    </location>
</feature>
<comment type="caution">
    <text evidence="2">The sequence shown here is derived from an EMBL/GenBank/DDBJ whole genome shotgun (WGS) entry which is preliminary data.</text>
</comment>
<keyword evidence="3" id="KW-1185">Reference proteome</keyword>
<organism evidence="2 3">
    <name type="scientific">Geodia barretti</name>
    <name type="common">Barrett's horny sponge</name>
    <dbReference type="NCBI Taxonomy" id="519541"/>
    <lineage>
        <taxon>Eukaryota</taxon>
        <taxon>Metazoa</taxon>
        <taxon>Porifera</taxon>
        <taxon>Demospongiae</taxon>
        <taxon>Heteroscleromorpha</taxon>
        <taxon>Tetractinellida</taxon>
        <taxon>Astrophorina</taxon>
        <taxon>Geodiidae</taxon>
        <taxon>Geodia</taxon>
    </lineage>
</organism>
<dbReference type="AlphaFoldDB" id="A0AA35WVH5"/>
<name>A0AA35WVH5_GEOBA</name>
<dbReference type="Proteomes" id="UP001174909">
    <property type="component" value="Unassembled WGS sequence"/>
</dbReference>
<reference evidence="2" key="1">
    <citation type="submission" date="2023-03" db="EMBL/GenBank/DDBJ databases">
        <authorList>
            <person name="Steffen K."/>
            <person name="Cardenas P."/>
        </authorList>
    </citation>
    <scope>NUCLEOTIDE SEQUENCE</scope>
</reference>
<evidence type="ECO:0000313" key="2">
    <source>
        <dbReference type="EMBL" id="CAI8028092.1"/>
    </source>
</evidence>
<gene>
    <name evidence="2" type="ORF">GBAR_LOCUS16012</name>
</gene>
<protein>
    <submittedName>
        <fullName evidence="2">Uncharacterized protein</fullName>
    </submittedName>
</protein>
<proteinExistence type="predicted"/>
<feature type="region of interest" description="Disordered" evidence="1">
    <location>
        <begin position="137"/>
        <end position="217"/>
    </location>
</feature>
<dbReference type="EMBL" id="CASHTH010002317">
    <property type="protein sequence ID" value="CAI8028092.1"/>
    <property type="molecule type" value="Genomic_DNA"/>
</dbReference>
<sequence length="217" mass="23730">MFELIPPPGNPTMIIILGIGVSAYTWLFTPREYLVYSDSLCVAYGRPRVKVMHFSNIATVEMGSLATMDQLRIRPVKGRRQPIRVRDPEGFFDELEAALNAYRAAHPEENMDYEFRGRRPLEVVDAESVAVVDAVEATPIADTAPEAPASEPSQDMVETAGNSVEEPVATEQAKAPEPSSAEEQPVAQANEAVEEAPASGPDDSGDDPQQPQPRTFY</sequence>
<accession>A0AA35WVH5</accession>
<evidence type="ECO:0000256" key="1">
    <source>
        <dbReference type="SAM" id="MobiDB-lite"/>
    </source>
</evidence>
<evidence type="ECO:0000313" key="3">
    <source>
        <dbReference type="Proteomes" id="UP001174909"/>
    </source>
</evidence>